<evidence type="ECO:0000256" key="7">
    <source>
        <dbReference type="ARBA" id="ARBA00047899"/>
    </source>
</evidence>
<evidence type="ECO:0000256" key="8">
    <source>
        <dbReference type="ARBA" id="ARBA00048679"/>
    </source>
</evidence>
<comment type="catalytic activity">
    <reaction evidence="8">
        <text>L-seryl-[protein] + ATP = O-phospho-L-seryl-[protein] + ADP + H(+)</text>
        <dbReference type="Rhea" id="RHEA:17989"/>
        <dbReference type="Rhea" id="RHEA-COMP:9863"/>
        <dbReference type="Rhea" id="RHEA-COMP:11604"/>
        <dbReference type="ChEBI" id="CHEBI:15378"/>
        <dbReference type="ChEBI" id="CHEBI:29999"/>
        <dbReference type="ChEBI" id="CHEBI:30616"/>
        <dbReference type="ChEBI" id="CHEBI:83421"/>
        <dbReference type="ChEBI" id="CHEBI:456216"/>
        <dbReference type="EC" id="2.7.11.1"/>
    </reaction>
</comment>
<keyword evidence="2" id="KW-0723">Serine/threonine-protein kinase</keyword>
<dbReference type="EMBL" id="LGTZ01000918">
    <property type="protein sequence ID" value="OJD22938.1"/>
    <property type="molecule type" value="Genomic_DNA"/>
</dbReference>
<dbReference type="EC" id="2.7.11.1" evidence="1"/>
<dbReference type="InterPro" id="IPR000719">
    <property type="entry name" value="Prot_kinase_dom"/>
</dbReference>
<dbReference type="OrthoDB" id="5979581at2759"/>
<reference evidence="11 12" key="1">
    <citation type="submission" date="2015-08" db="EMBL/GenBank/DDBJ databases">
        <title>Emmonsia species relationships and genome sequence.</title>
        <authorList>
            <person name="Cuomo C.A."/>
            <person name="Schwartz I.S."/>
            <person name="Kenyon C."/>
            <person name="De Hoog G.S."/>
            <person name="Govender N.P."/>
            <person name="Botha A."/>
            <person name="Moreno L."/>
            <person name="De Vries M."/>
            <person name="Munoz J.F."/>
            <person name="Stielow J.B."/>
        </authorList>
    </citation>
    <scope>NUCLEOTIDE SEQUENCE [LARGE SCALE GENOMIC DNA]</scope>
    <source>
        <strain evidence="11 12">EI222</strain>
    </source>
</reference>
<dbReference type="STRING" id="1658174.A0A1J9Q4C1"/>
<evidence type="ECO:0000259" key="10">
    <source>
        <dbReference type="SMART" id="SM00220"/>
    </source>
</evidence>
<keyword evidence="6 9" id="KW-0067">ATP-binding</keyword>
<keyword evidence="3" id="KW-0808">Transferase</keyword>
<protein>
    <recommendedName>
        <fullName evidence="1">non-specific serine/threonine protein kinase</fullName>
        <ecNumber evidence="1">2.7.11.1</ecNumber>
    </recommendedName>
</protein>
<dbReference type="Gene3D" id="3.30.200.20">
    <property type="entry name" value="Phosphorylase Kinase, domain 1"/>
    <property type="match status" value="1"/>
</dbReference>
<dbReference type="InterPro" id="IPR011009">
    <property type="entry name" value="Kinase-like_dom_sf"/>
</dbReference>
<evidence type="ECO:0000256" key="3">
    <source>
        <dbReference type="ARBA" id="ARBA00022679"/>
    </source>
</evidence>
<evidence type="ECO:0000256" key="4">
    <source>
        <dbReference type="ARBA" id="ARBA00022741"/>
    </source>
</evidence>
<keyword evidence="12" id="KW-1185">Reference proteome</keyword>
<evidence type="ECO:0000313" key="12">
    <source>
        <dbReference type="Proteomes" id="UP000242791"/>
    </source>
</evidence>
<evidence type="ECO:0000313" key="11">
    <source>
        <dbReference type="EMBL" id="OJD22938.1"/>
    </source>
</evidence>
<keyword evidence="4 9" id="KW-0547">Nucleotide-binding</keyword>
<keyword evidence="5" id="KW-0418">Kinase</keyword>
<feature type="domain" description="Protein kinase" evidence="10">
    <location>
        <begin position="10"/>
        <end position="237"/>
    </location>
</feature>
<sequence length="243" mass="27597">MGDRYQNDRYEVVHKLGFGSYSTVWLAKDLDKGFFVALKIVVATVLEKSRETKILTIHFEKGFTSQQHSLLPRHLRSISDVYHQLGEPMRLPVQRLDGKSTGSETPRYCVPVARTYISCQDVEKDCEVVIADFRETFLSAASKRLHTPVLLLPPEFLFDEPLGTASDPWTLGSTLYNILGENALFEGFMPDEDHAIAEMIGTLGHFPEKWRDRWQKKGDFFLSDGSCKKDIHLAPRSMVATSD</sequence>
<comment type="catalytic activity">
    <reaction evidence="7">
        <text>L-threonyl-[protein] + ATP = O-phospho-L-threonyl-[protein] + ADP + H(+)</text>
        <dbReference type="Rhea" id="RHEA:46608"/>
        <dbReference type="Rhea" id="RHEA-COMP:11060"/>
        <dbReference type="Rhea" id="RHEA-COMP:11605"/>
        <dbReference type="ChEBI" id="CHEBI:15378"/>
        <dbReference type="ChEBI" id="CHEBI:30013"/>
        <dbReference type="ChEBI" id="CHEBI:30616"/>
        <dbReference type="ChEBI" id="CHEBI:61977"/>
        <dbReference type="ChEBI" id="CHEBI:456216"/>
        <dbReference type="EC" id="2.7.11.1"/>
    </reaction>
</comment>
<dbReference type="VEuPathDB" id="FungiDB:ACJ73_05710"/>
<dbReference type="PANTHER" id="PTHR47634">
    <property type="entry name" value="PROTEIN KINASE DOMAIN-CONTAINING PROTEIN-RELATED"/>
    <property type="match status" value="1"/>
</dbReference>
<feature type="binding site" evidence="9">
    <location>
        <position position="39"/>
    </location>
    <ligand>
        <name>ATP</name>
        <dbReference type="ChEBI" id="CHEBI:30616"/>
    </ligand>
</feature>
<dbReference type="InterPro" id="IPR017441">
    <property type="entry name" value="Protein_kinase_ATP_BS"/>
</dbReference>
<dbReference type="AlphaFoldDB" id="A0A1J9Q4C1"/>
<evidence type="ECO:0000256" key="6">
    <source>
        <dbReference type="ARBA" id="ARBA00022840"/>
    </source>
</evidence>
<dbReference type="PANTHER" id="PTHR47634:SF9">
    <property type="entry name" value="PROTEIN KINASE DOMAIN-CONTAINING PROTEIN-RELATED"/>
    <property type="match status" value="1"/>
</dbReference>
<organism evidence="11 12">
    <name type="scientific">Blastomyces percursus</name>
    <dbReference type="NCBI Taxonomy" id="1658174"/>
    <lineage>
        <taxon>Eukaryota</taxon>
        <taxon>Fungi</taxon>
        <taxon>Dikarya</taxon>
        <taxon>Ascomycota</taxon>
        <taxon>Pezizomycotina</taxon>
        <taxon>Eurotiomycetes</taxon>
        <taxon>Eurotiomycetidae</taxon>
        <taxon>Onygenales</taxon>
        <taxon>Ajellomycetaceae</taxon>
        <taxon>Blastomyces</taxon>
    </lineage>
</organism>
<dbReference type="InterPro" id="IPR051334">
    <property type="entry name" value="SRPK"/>
</dbReference>
<dbReference type="SMART" id="SM00220">
    <property type="entry name" value="S_TKc"/>
    <property type="match status" value="1"/>
</dbReference>
<dbReference type="GO" id="GO:0004674">
    <property type="term" value="F:protein serine/threonine kinase activity"/>
    <property type="evidence" value="ECO:0007669"/>
    <property type="project" value="UniProtKB-KW"/>
</dbReference>
<dbReference type="Gene3D" id="1.10.510.10">
    <property type="entry name" value="Transferase(Phosphotransferase) domain 1"/>
    <property type="match status" value="1"/>
</dbReference>
<evidence type="ECO:0000256" key="2">
    <source>
        <dbReference type="ARBA" id="ARBA00022527"/>
    </source>
</evidence>
<dbReference type="Proteomes" id="UP000242791">
    <property type="component" value="Unassembled WGS sequence"/>
</dbReference>
<evidence type="ECO:0000256" key="9">
    <source>
        <dbReference type="PROSITE-ProRule" id="PRU10141"/>
    </source>
</evidence>
<name>A0A1J9Q4C1_9EURO</name>
<dbReference type="SUPFAM" id="SSF56112">
    <property type="entry name" value="Protein kinase-like (PK-like)"/>
    <property type="match status" value="1"/>
</dbReference>
<accession>A0A1J9Q4C1</accession>
<evidence type="ECO:0000256" key="1">
    <source>
        <dbReference type="ARBA" id="ARBA00012513"/>
    </source>
</evidence>
<evidence type="ECO:0000256" key="5">
    <source>
        <dbReference type="ARBA" id="ARBA00022777"/>
    </source>
</evidence>
<gene>
    <name evidence="11" type="ORF">ACJ73_05710</name>
</gene>
<dbReference type="GO" id="GO:0005524">
    <property type="term" value="F:ATP binding"/>
    <property type="evidence" value="ECO:0007669"/>
    <property type="project" value="UniProtKB-UniRule"/>
</dbReference>
<dbReference type="GO" id="GO:0000245">
    <property type="term" value="P:spliceosomal complex assembly"/>
    <property type="evidence" value="ECO:0007669"/>
    <property type="project" value="TreeGrafter"/>
</dbReference>
<dbReference type="GO" id="GO:0050684">
    <property type="term" value="P:regulation of mRNA processing"/>
    <property type="evidence" value="ECO:0007669"/>
    <property type="project" value="TreeGrafter"/>
</dbReference>
<comment type="caution">
    <text evidence="11">The sequence shown here is derived from an EMBL/GenBank/DDBJ whole genome shotgun (WGS) entry which is preliminary data.</text>
</comment>
<dbReference type="PROSITE" id="PS00107">
    <property type="entry name" value="PROTEIN_KINASE_ATP"/>
    <property type="match status" value="1"/>
</dbReference>
<proteinExistence type="predicted"/>